<dbReference type="EMBL" id="JAAIUW010000008">
    <property type="protein sequence ID" value="KAF7820759.1"/>
    <property type="molecule type" value="Genomic_DNA"/>
</dbReference>
<dbReference type="Proteomes" id="UP000634136">
    <property type="component" value="Unassembled WGS sequence"/>
</dbReference>
<dbReference type="AlphaFoldDB" id="A0A834WL14"/>
<evidence type="ECO:0000313" key="2">
    <source>
        <dbReference type="Proteomes" id="UP000634136"/>
    </source>
</evidence>
<organism evidence="1 2">
    <name type="scientific">Senna tora</name>
    <dbReference type="NCBI Taxonomy" id="362788"/>
    <lineage>
        <taxon>Eukaryota</taxon>
        <taxon>Viridiplantae</taxon>
        <taxon>Streptophyta</taxon>
        <taxon>Embryophyta</taxon>
        <taxon>Tracheophyta</taxon>
        <taxon>Spermatophyta</taxon>
        <taxon>Magnoliopsida</taxon>
        <taxon>eudicotyledons</taxon>
        <taxon>Gunneridae</taxon>
        <taxon>Pentapetalae</taxon>
        <taxon>rosids</taxon>
        <taxon>fabids</taxon>
        <taxon>Fabales</taxon>
        <taxon>Fabaceae</taxon>
        <taxon>Caesalpinioideae</taxon>
        <taxon>Cassia clade</taxon>
        <taxon>Senna</taxon>
    </lineage>
</organism>
<accession>A0A834WL14</accession>
<comment type="caution">
    <text evidence="1">The sequence shown here is derived from an EMBL/GenBank/DDBJ whole genome shotgun (WGS) entry which is preliminary data.</text>
</comment>
<reference evidence="1" key="1">
    <citation type="submission" date="2020-09" db="EMBL/GenBank/DDBJ databases">
        <title>Genome-Enabled Discovery of Anthraquinone Biosynthesis in Senna tora.</title>
        <authorList>
            <person name="Kang S.-H."/>
            <person name="Pandey R.P."/>
            <person name="Lee C.-M."/>
            <person name="Sim J.-S."/>
            <person name="Jeong J.-T."/>
            <person name="Choi B.-S."/>
            <person name="Jung M."/>
            <person name="Ginzburg D."/>
            <person name="Zhao K."/>
            <person name="Won S.Y."/>
            <person name="Oh T.-J."/>
            <person name="Yu Y."/>
            <person name="Kim N.-H."/>
            <person name="Lee O.R."/>
            <person name="Lee T.-H."/>
            <person name="Bashyal P."/>
            <person name="Kim T.-S."/>
            <person name="Lee W.-H."/>
            <person name="Kawkins C."/>
            <person name="Kim C.-K."/>
            <person name="Kim J.S."/>
            <person name="Ahn B.O."/>
            <person name="Rhee S.Y."/>
            <person name="Sohng J.K."/>
        </authorList>
    </citation>
    <scope>NUCLEOTIDE SEQUENCE</scope>
    <source>
        <tissue evidence="1">Leaf</tissue>
    </source>
</reference>
<keyword evidence="2" id="KW-1185">Reference proteome</keyword>
<evidence type="ECO:0000313" key="1">
    <source>
        <dbReference type="EMBL" id="KAF7820759.1"/>
    </source>
</evidence>
<sequence length="105" mass="12137">MYSLPLERNNLAIHKELWCSCLNQIETSEDCAKVSTSEERQSFVENLDQVIYVYQIAFSSWSEVGWIGWKPCIFQAQIKNMQADKDIEKIAMVLRCPSLFVSKAL</sequence>
<gene>
    <name evidence="1" type="ORF">G2W53_026214</name>
</gene>
<name>A0A834WL14_9FABA</name>
<protein>
    <submittedName>
        <fullName evidence="1">Uncharacterized protein</fullName>
    </submittedName>
</protein>
<proteinExistence type="predicted"/>